<dbReference type="CDD" id="cd06171">
    <property type="entry name" value="Sigma70_r4"/>
    <property type="match status" value="1"/>
</dbReference>
<dbReference type="PANTHER" id="PTHR43133">
    <property type="entry name" value="RNA POLYMERASE ECF-TYPE SIGMA FACTO"/>
    <property type="match status" value="1"/>
</dbReference>
<dbReference type="InterPro" id="IPR013249">
    <property type="entry name" value="RNA_pol_sigma70_r4_t2"/>
</dbReference>
<accession>I4B5N5</accession>
<reference evidence="7 8" key="1">
    <citation type="submission" date="2012-06" db="EMBL/GenBank/DDBJ databases">
        <title>The complete chromosome of genome of Turneriella parva DSM 21527.</title>
        <authorList>
            <consortium name="US DOE Joint Genome Institute (JGI-PGF)"/>
            <person name="Lucas S."/>
            <person name="Han J."/>
            <person name="Lapidus A."/>
            <person name="Bruce D."/>
            <person name="Goodwin L."/>
            <person name="Pitluck S."/>
            <person name="Peters L."/>
            <person name="Kyrpides N."/>
            <person name="Mavromatis K."/>
            <person name="Ivanova N."/>
            <person name="Mikhailova N."/>
            <person name="Chertkov O."/>
            <person name="Detter J.C."/>
            <person name="Tapia R."/>
            <person name="Han C."/>
            <person name="Land M."/>
            <person name="Hauser L."/>
            <person name="Markowitz V."/>
            <person name="Cheng J.-F."/>
            <person name="Hugenholtz P."/>
            <person name="Woyke T."/>
            <person name="Wu D."/>
            <person name="Gronow S."/>
            <person name="Wellnitz S."/>
            <person name="Brambilla E."/>
            <person name="Klenk H.-P."/>
            <person name="Eisen J.A."/>
        </authorList>
    </citation>
    <scope>NUCLEOTIDE SEQUENCE [LARGE SCALE GENOMIC DNA]</scope>
    <source>
        <strain evidence="8">ATCC BAA-1111 / DSM 21527 / NCTC 11395 / H</strain>
    </source>
</reference>
<evidence type="ECO:0000313" key="7">
    <source>
        <dbReference type="EMBL" id="AFM12592.1"/>
    </source>
</evidence>
<evidence type="ECO:0000256" key="2">
    <source>
        <dbReference type="ARBA" id="ARBA00023015"/>
    </source>
</evidence>
<dbReference type="EMBL" id="CP002959">
    <property type="protein sequence ID" value="AFM12592.1"/>
    <property type="molecule type" value="Genomic_DNA"/>
</dbReference>
<gene>
    <name evidence="7" type="ordered locus">Turpa_1945</name>
</gene>
<dbReference type="SUPFAM" id="SSF88659">
    <property type="entry name" value="Sigma3 and sigma4 domains of RNA polymerase sigma factors"/>
    <property type="match status" value="1"/>
</dbReference>
<evidence type="ECO:0000256" key="3">
    <source>
        <dbReference type="ARBA" id="ARBA00023082"/>
    </source>
</evidence>
<keyword evidence="4" id="KW-0804">Transcription</keyword>
<feature type="domain" description="RNA polymerase sigma factor 70 region 4 type 2" evidence="6">
    <location>
        <begin position="127"/>
        <end position="177"/>
    </location>
</feature>
<keyword evidence="2" id="KW-0805">Transcription regulation</keyword>
<keyword evidence="3" id="KW-0731">Sigma factor</keyword>
<proteinExistence type="inferred from homology"/>
<feature type="domain" description="RNA polymerase sigma-70 region 2" evidence="5">
    <location>
        <begin position="26"/>
        <end position="89"/>
    </location>
</feature>
<dbReference type="GO" id="GO:0006352">
    <property type="term" value="P:DNA-templated transcription initiation"/>
    <property type="evidence" value="ECO:0007669"/>
    <property type="project" value="InterPro"/>
</dbReference>
<dbReference type="InterPro" id="IPR039425">
    <property type="entry name" value="RNA_pol_sigma-70-like"/>
</dbReference>
<dbReference type="STRING" id="869212.Turpa_1945"/>
<dbReference type="SUPFAM" id="SSF88946">
    <property type="entry name" value="Sigma2 domain of RNA polymerase sigma factors"/>
    <property type="match status" value="1"/>
</dbReference>
<dbReference type="AlphaFoldDB" id="I4B5N5"/>
<dbReference type="InterPro" id="IPR013324">
    <property type="entry name" value="RNA_pol_sigma_r3/r4-like"/>
</dbReference>
<dbReference type="NCBIfam" id="TIGR02937">
    <property type="entry name" value="sigma70-ECF"/>
    <property type="match status" value="1"/>
</dbReference>
<comment type="similarity">
    <text evidence="1">Belongs to the sigma-70 factor family. ECF subfamily.</text>
</comment>
<keyword evidence="8" id="KW-1185">Reference proteome</keyword>
<dbReference type="GO" id="GO:0016987">
    <property type="term" value="F:sigma factor activity"/>
    <property type="evidence" value="ECO:0007669"/>
    <property type="project" value="UniProtKB-KW"/>
</dbReference>
<sequence>MYLLKLVTIAFAAIASADFMARLMPYRDRLFRLALAQLRNTSDAEDAVQEALIKAGRNAQQFRSESSEYTWVVRILINHCHDVQRKVTRRQKREVSGEISEAKGATIADTRASTEQNIELSEMSQHLMDAVNELGQNYKPLILMRYFESMSYEDIAEALGLNTGTVKSRMNQAKALLRAKLEKLGIGEDYFG</sequence>
<dbReference type="RefSeq" id="WP_014803099.1">
    <property type="nucleotide sequence ID" value="NC_018020.1"/>
</dbReference>
<dbReference type="OrthoDB" id="9784984at2"/>
<dbReference type="Proteomes" id="UP000006048">
    <property type="component" value="Chromosome"/>
</dbReference>
<dbReference type="PANTHER" id="PTHR43133:SF51">
    <property type="entry name" value="RNA POLYMERASE SIGMA FACTOR"/>
    <property type="match status" value="1"/>
</dbReference>
<evidence type="ECO:0000313" key="8">
    <source>
        <dbReference type="Proteomes" id="UP000006048"/>
    </source>
</evidence>
<dbReference type="InterPro" id="IPR013325">
    <property type="entry name" value="RNA_pol_sigma_r2"/>
</dbReference>
<dbReference type="Pfam" id="PF04542">
    <property type="entry name" value="Sigma70_r2"/>
    <property type="match status" value="1"/>
</dbReference>
<dbReference type="Pfam" id="PF08281">
    <property type="entry name" value="Sigma70_r4_2"/>
    <property type="match status" value="1"/>
</dbReference>
<protein>
    <submittedName>
        <fullName evidence="7">RNA polymerase, sigma-24 subunit, ECF subfamily</fullName>
    </submittedName>
</protein>
<evidence type="ECO:0000259" key="5">
    <source>
        <dbReference type="Pfam" id="PF04542"/>
    </source>
</evidence>
<dbReference type="Gene3D" id="1.10.1740.10">
    <property type="match status" value="1"/>
</dbReference>
<dbReference type="InterPro" id="IPR007627">
    <property type="entry name" value="RNA_pol_sigma70_r2"/>
</dbReference>
<dbReference type="GO" id="GO:0003677">
    <property type="term" value="F:DNA binding"/>
    <property type="evidence" value="ECO:0007669"/>
    <property type="project" value="InterPro"/>
</dbReference>
<name>I4B5N5_TURPD</name>
<evidence type="ECO:0000256" key="1">
    <source>
        <dbReference type="ARBA" id="ARBA00010641"/>
    </source>
</evidence>
<evidence type="ECO:0000259" key="6">
    <source>
        <dbReference type="Pfam" id="PF08281"/>
    </source>
</evidence>
<evidence type="ECO:0000256" key="4">
    <source>
        <dbReference type="ARBA" id="ARBA00023163"/>
    </source>
</evidence>
<dbReference type="InterPro" id="IPR014284">
    <property type="entry name" value="RNA_pol_sigma-70_dom"/>
</dbReference>
<organism evidence="7 8">
    <name type="scientific">Turneriella parva (strain ATCC BAA-1111 / DSM 21527 / NCTC 11395 / H)</name>
    <name type="common">Leptospira parva</name>
    <dbReference type="NCBI Taxonomy" id="869212"/>
    <lineage>
        <taxon>Bacteria</taxon>
        <taxon>Pseudomonadati</taxon>
        <taxon>Spirochaetota</taxon>
        <taxon>Spirochaetia</taxon>
        <taxon>Leptospirales</taxon>
        <taxon>Leptospiraceae</taxon>
        <taxon>Turneriella</taxon>
    </lineage>
</organism>
<dbReference type="HOGENOM" id="CLU_047691_3_1_12"/>
<dbReference type="InterPro" id="IPR036388">
    <property type="entry name" value="WH-like_DNA-bd_sf"/>
</dbReference>
<dbReference type="Gene3D" id="1.10.10.10">
    <property type="entry name" value="Winged helix-like DNA-binding domain superfamily/Winged helix DNA-binding domain"/>
    <property type="match status" value="1"/>
</dbReference>
<dbReference type="KEGG" id="tpx:Turpa_1945"/>